<evidence type="ECO:0000313" key="3">
    <source>
        <dbReference type="EMBL" id="KAF7264244.1"/>
    </source>
</evidence>
<comment type="caution">
    <text evidence="3">The sequence shown here is derived from an EMBL/GenBank/DDBJ whole genome shotgun (WGS) entry which is preliminary data.</text>
</comment>
<organism evidence="3 4">
    <name type="scientific">Rhynchophorus ferrugineus</name>
    <name type="common">Red palm weevil</name>
    <name type="synonym">Curculio ferrugineus</name>
    <dbReference type="NCBI Taxonomy" id="354439"/>
    <lineage>
        <taxon>Eukaryota</taxon>
        <taxon>Metazoa</taxon>
        <taxon>Ecdysozoa</taxon>
        <taxon>Arthropoda</taxon>
        <taxon>Hexapoda</taxon>
        <taxon>Insecta</taxon>
        <taxon>Pterygota</taxon>
        <taxon>Neoptera</taxon>
        <taxon>Endopterygota</taxon>
        <taxon>Coleoptera</taxon>
        <taxon>Polyphaga</taxon>
        <taxon>Cucujiformia</taxon>
        <taxon>Curculionidae</taxon>
        <taxon>Dryophthorinae</taxon>
        <taxon>Rhynchophorus</taxon>
    </lineage>
</organism>
<reference evidence="3" key="1">
    <citation type="submission" date="2020-08" db="EMBL/GenBank/DDBJ databases">
        <title>Genome sequencing and assembly of the red palm weevil Rhynchophorus ferrugineus.</title>
        <authorList>
            <person name="Dias G.B."/>
            <person name="Bergman C.M."/>
            <person name="Manee M."/>
        </authorList>
    </citation>
    <scope>NUCLEOTIDE SEQUENCE</scope>
    <source>
        <strain evidence="3">AA-2017</strain>
        <tissue evidence="3">Whole larva</tissue>
    </source>
</reference>
<sequence length="46" mass="5013">MTRWAGESPRKPPPGPPDPRRVTDDPLAALGLNTREPSDLQVYAVS</sequence>
<proteinExistence type="predicted"/>
<dbReference type="Proteomes" id="UP000625711">
    <property type="component" value="Unassembled WGS sequence"/>
</dbReference>
<protein>
    <submittedName>
        <fullName evidence="3">Uncharacterized protein</fullName>
    </submittedName>
</protein>
<dbReference type="AlphaFoldDB" id="A0A834HN74"/>
<feature type="non-terminal residue" evidence="3">
    <location>
        <position position="46"/>
    </location>
</feature>
<evidence type="ECO:0000256" key="1">
    <source>
        <dbReference type="SAM" id="MobiDB-lite"/>
    </source>
</evidence>
<accession>A0A834HN74</accession>
<keyword evidence="4" id="KW-1185">Reference proteome</keyword>
<feature type="region of interest" description="Disordered" evidence="1">
    <location>
        <begin position="1"/>
        <end position="46"/>
    </location>
</feature>
<evidence type="ECO:0000313" key="4">
    <source>
        <dbReference type="Proteomes" id="UP000625711"/>
    </source>
</evidence>
<name>A0A834HN74_RHYFE</name>
<dbReference type="EMBL" id="JAACXV010017901">
    <property type="protein sequence ID" value="KAF7264243.1"/>
    <property type="molecule type" value="Genomic_DNA"/>
</dbReference>
<evidence type="ECO:0000313" key="2">
    <source>
        <dbReference type="EMBL" id="KAF7264243.1"/>
    </source>
</evidence>
<dbReference type="EMBL" id="JAACXV010017900">
    <property type="protein sequence ID" value="KAF7264244.1"/>
    <property type="molecule type" value="Genomic_DNA"/>
</dbReference>
<gene>
    <name evidence="3" type="ORF">GWI33_000432</name>
    <name evidence="2" type="ORF">GWI33_000434</name>
</gene>